<keyword evidence="2" id="KW-1185">Reference proteome</keyword>
<dbReference type="Proteomes" id="UP000591131">
    <property type="component" value="Unassembled WGS sequence"/>
</dbReference>
<comment type="caution">
    <text evidence="1">The sequence shown here is derived from an EMBL/GenBank/DDBJ whole genome shotgun (WGS) entry which is preliminary data.</text>
</comment>
<protein>
    <submittedName>
        <fullName evidence="1">Uncharacterized protein</fullName>
    </submittedName>
</protein>
<organism evidence="1 2">
    <name type="scientific">Perkinsus chesapeaki</name>
    <name type="common">Clam parasite</name>
    <name type="synonym">Perkinsus andrewsi</name>
    <dbReference type="NCBI Taxonomy" id="330153"/>
    <lineage>
        <taxon>Eukaryota</taxon>
        <taxon>Sar</taxon>
        <taxon>Alveolata</taxon>
        <taxon>Perkinsozoa</taxon>
        <taxon>Perkinsea</taxon>
        <taxon>Perkinsida</taxon>
        <taxon>Perkinsidae</taxon>
        <taxon>Perkinsus</taxon>
    </lineage>
</organism>
<dbReference type="EMBL" id="JAAPAO010003310">
    <property type="protein sequence ID" value="KAF4646563.1"/>
    <property type="molecule type" value="Genomic_DNA"/>
</dbReference>
<reference evidence="1 2" key="1">
    <citation type="submission" date="2020-04" db="EMBL/GenBank/DDBJ databases">
        <title>Perkinsus chesapeaki whole genome sequence.</title>
        <authorList>
            <person name="Bogema D.R."/>
        </authorList>
    </citation>
    <scope>NUCLEOTIDE SEQUENCE [LARGE SCALE GENOMIC DNA]</scope>
    <source>
        <strain evidence="1">ATCC PRA-425</strain>
    </source>
</reference>
<dbReference type="OrthoDB" id="10427674at2759"/>
<dbReference type="AlphaFoldDB" id="A0A7J6KGQ5"/>
<sequence>PSLRLGMSTTSGTCNLRKKDLTAVEEATRAQAEAAGLGDDETDYRVRMARQHAQDYNDLFDALSTRAEAGSVRQSGPEANPKEELRISLQMPERYNGTTDFGSWLRRYENTANTAGWTSATKAARL</sequence>
<proteinExistence type="predicted"/>
<feature type="non-terminal residue" evidence="1">
    <location>
        <position position="126"/>
    </location>
</feature>
<gene>
    <name evidence="1" type="ORF">FOL47_005994</name>
</gene>
<feature type="non-terminal residue" evidence="1">
    <location>
        <position position="1"/>
    </location>
</feature>
<evidence type="ECO:0000313" key="2">
    <source>
        <dbReference type="Proteomes" id="UP000591131"/>
    </source>
</evidence>
<accession>A0A7J6KGQ5</accession>
<evidence type="ECO:0000313" key="1">
    <source>
        <dbReference type="EMBL" id="KAF4646563.1"/>
    </source>
</evidence>
<name>A0A7J6KGQ5_PERCH</name>